<proteinExistence type="inferred from homology"/>
<evidence type="ECO:0000256" key="2">
    <source>
        <dbReference type="ARBA" id="ARBA00006730"/>
    </source>
</evidence>
<evidence type="ECO:0000313" key="10">
    <source>
        <dbReference type="EMBL" id="KLO38447.1"/>
    </source>
</evidence>
<keyword evidence="11" id="KW-1185">Reference proteome</keyword>
<dbReference type="Proteomes" id="UP000036334">
    <property type="component" value="Unassembled WGS sequence"/>
</dbReference>
<dbReference type="EMBL" id="LDPR01000002">
    <property type="protein sequence ID" value="KLO38447.1"/>
    <property type="molecule type" value="Genomic_DNA"/>
</dbReference>
<comment type="similarity">
    <text evidence="2">Belongs to the DAMOX/DASOX family.</text>
</comment>
<dbReference type="SUPFAM" id="SSF51971">
    <property type="entry name" value="Nucleotide-binding domain"/>
    <property type="match status" value="2"/>
</dbReference>
<evidence type="ECO:0000256" key="4">
    <source>
        <dbReference type="ARBA" id="ARBA00022827"/>
    </source>
</evidence>
<comment type="cofactor">
    <cofactor evidence="1">
        <name>FAD</name>
        <dbReference type="ChEBI" id="CHEBI:57692"/>
    </cofactor>
</comment>
<gene>
    <name evidence="10" type="ORF">ABH38_03270</name>
</gene>
<dbReference type="STRING" id="1202450.B586_05310"/>
<dbReference type="AlphaFoldDB" id="A0A0I9TN90"/>
<comment type="caution">
    <text evidence="10">The sequence shown here is derived from an EMBL/GenBank/DDBJ whole genome shotgun (WGS) entry which is preliminary data.</text>
</comment>
<protein>
    <recommendedName>
        <fullName evidence="7">D-amino-acid oxidase</fullName>
        <ecNumber evidence="6">1.4.3.3</ecNumber>
    </recommendedName>
</protein>
<sequence length="374" mass="40530">MTDMEIGRRAFLGSAAAGAASLAFAGCTRTVRKPMTCLPKVDVAPERVIHTMAGLRPYRPGGFVVRAEALGDKRLVHNYGHGGAGITLSWGTSRLAVDLGLPGHSGPVAVIGAGVVGLSNARLVQEAGFDVTVYTKALPPDTTSNVAGGQWQPAHLFDDTVVTAAWRQQYLAAAAYSWRRFQTLVGDDYGVRWLPTYQESSSAISQLLPGFPPDSRMLTHDDHPFPVDHVAYFETMYIETGCYLRQLIRDIRTAGGKIHTRDFATAADLTSLPERLVFNCTGLGARQLFGDTDLTPIRGQVAILLPQPEIQYAYAFKRSGYMFPRPDGIILGGTFENGVFDPAPQAGDITKILNAHKGLFNEYRCTPPLHSAPV</sequence>
<reference evidence="10 11" key="1">
    <citation type="submission" date="2015-05" db="EMBL/GenBank/DDBJ databases">
        <title>Genome sequence of Mycobacterium haemophilum.</title>
        <authorList>
            <person name="Greninger A.L."/>
            <person name="Cunningham G."/>
            <person name="Miller S."/>
        </authorList>
    </citation>
    <scope>NUCLEOTIDE SEQUENCE [LARGE SCALE GENOMIC DNA]</scope>
    <source>
        <strain evidence="11">UC1</strain>
    </source>
</reference>
<evidence type="ECO:0000256" key="3">
    <source>
        <dbReference type="ARBA" id="ARBA00022630"/>
    </source>
</evidence>
<dbReference type="PROSITE" id="PS51318">
    <property type="entry name" value="TAT"/>
    <property type="match status" value="1"/>
</dbReference>
<dbReference type="Gene3D" id="3.30.9.10">
    <property type="entry name" value="D-Amino Acid Oxidase, subunit A, domain 2"/>
    <property type="match status" value="1"/>
</dbReference>
<dbReference type="GO" id="GO:0071949">
    <property type="term" value="F:FAD binding"/>
    <property type="evidence" value="ECO:0007669"/>
    <property type="project" value="InterPro"/>
</dbReference>
<accession>A0A0I9TN90</accession>
<dbReference type="PANTHER" id="PTHR11530:SF11">
    <property type="entry name" value="D-ASPARTATE OXIDASE"/>
    <property type="match status" value="1"/>
</dbReference>
<dbReference type="InterPro" id="IPR006076">
    <property type="entry name" value="FAD-dep_OxRdtase"/>
</dbReference>
<dbReference type="GO" id="GO:0005737">
    <property type="term" value="C:cytoplasm"/>
    <property type="evidence" value="ECO:0007669"/>
    <property type="project" value="TreeGrafter"/>
</dbReference>
<evidence type="ECO:0000256" key="1">
    <source>
        <dbReference type="ARBA" id="ARBA00001974"/>
    </source>
</evidence>
<evidence type="ECO:0000256" key="5">
    <source>
        <dbReference type="ARBA" id="ARBA00023002"/>
    </source>
</evidence>
<dbReference type="GO" id="GO:0019478">
    <property type="term" value="P:D-amino acid catabolic process"/>
    <property type="evidence" value="ECO:0007669"/>
    <property type="project" value="TreeGrafter"/>
</dbReference>
<dbReference type="InterPro" id="IPR006311">
    <property type="entry name" value="TAT_signal"/>
</dbReference>
<evidence type="ECO:0000256" key="8">
    <source>
        <dbReference type="ARBA" id="ARBA00049547"/>
    </source>
</evidence>
<keyword evidence="4" id="KW-0274">FAD</keyword>
<dbReference type="Gene3D" id="3.40.50.720">
    <property type="entry name" value="NAD(P)-binding Rossmann-like Domain"/>
    <property type="match status" value="2"/>
</dbReference>
<evidence type="ECO:0000256" key="7">
    <source>
        <dbReference type="ARBA" id="ARBA00039751"/>
    </source>
</evidence>
<dbReference type="GO" id="GO:0003884">
    <property type="term" value="F:D-amino-acid oxidase activity"/>
    <property type="evidence" value="ECO:0007669"/>
    <property type="project" value="UniProtKB-EC"/>
</dbReference>
<dbReference type="PANTHER" id="PTHR11530">
    <property type="entry name" value="D-AMINO ACID OXIDASE"/>
    <property type="match status" value="1"/>
</dbReference>
<name>A0A0I9TN90_9MYCO</name>
<evidence type="ECO:0000256" key="6">
    <source>
        <dbReference type="ARBA" id="ARBA00039101"/>
    </source>
</evidence>
<keyword evidence="5" id="KW-0560">Oxidoreductase</keyword>
<dbReference type="OrthoDB" id="246701at2"/>
<evidence type="ECO:0000259" key="9">
    <source>
        <dbReference type="Pfam" id="PF01266"/>
    </source>
</evidence>
<dbReference type="Pfam" id="PF01266">
    <property type="entry name" value="DAO"/>
    <property type="match status" value="2"/>
</dbReference>
<keyword evidence="3" id="KW-0285">Flavoprotein</keyword>
<dbReference type="SUPFAM" id="SSF54373">
    <property type="entry name" value="FAD-linked reductases, C-terminal domain"/>
    <property type="match status" value="1"/>
</dbReference>
<comment type="catalytic activity">
    <reaction evidence="8">
        <text>a D-alpha-amino acid + O2 + H2O = a 2-oxocarboxylate + H2O2 + NH4(+)</text>
        <dbReference type="Rhea" id="RHEA:21816"/>
        <dbReference type="ChEBI" id="CHEBI:15377"/>
        <dbReference type="ChEBI" id="CHEBI:15379"/>
        <dbReference type="ChEBI" id="CHEBI:16240"/>
        <dbReference type="ChEBI" id="CHEBI:28938"/>
        <dbReference type="ChEBI" id="CHEBI:35179"/>
        <dbReference type="ChEBI" id="CHEBI:59871"/>
        <dbReference type="EC" id="1.4.3.3"/>
    </reaction>
    <physiologicalReaction direction="left-to-right" evidence="8">
        <dbReference type="Rhea" id="RHEA:21817"/>
    </physiologicalReaction>
</comment>
<feature type="domain" description="FAD dependent oxidoreductase" evidence="9">
    <location>
        <begin position="108"/>
        <end position="360"/>
    </location>
</feature>
<organism evidence="10 11">
    <name type="scientific">Mycobacterium haemophilum</name>
    <dbReference type="NCBI Taxonomy" id="29311"/>
    <lineage>
        <taxon>Bacteria</taxon>
        <taxon>Bacillati</taxon>
        <taxon>Actinomycetota</taxon>
        <taxon>Actinomycetes</taxon>
        <taxon>Mycobacteriales</taxon>
        <taxon>Mycobacteriaceae</taxon>
        <taxon>Mycobacterium</taxon>
    </lineage>
</organism>
<dbReference type="PATRIC" id="fig|29311.18.peg.739"/>
<dbReference type="EC" id="1.4.3.3" evidence="6"/>
<feature type="domain" description="FAD dependent oxidoreductase" evidence="9">
    <location>
        <begin position="38"/>
        <end position="99"/>
    </location>
</feature>
<dbReference type="InterPro" id="IPR023209">
    <property type="entry name" value="DAO"/>
</dbReference>
<evidence type="ECO:0000313" key="11">
    <source>
        <dbReference type="Proteomes" id="UP000036334"/>
    </source>
</evidence>